<feature type="region of interest" description="Disordered" evidence="1">
    <location>
        <begin position="285"/>
        <end position="381"/>
    </location>
</feature>
<feature type="region of interest" description="Disordered" evidence="1">
    <location>
        <begin position="77"/>
        <end position="128"/>
    </location>
</feature>
<feature type="compositionally biased region" description="Low complexity" evidence="1">
    <location>
        <begin position="145"/>
        <end position="164"/>
    </location>
</feature>
<keyword evidence="3" id="KW-1185">Reference proteome</keyword>
<evidence type="ECO:0000313" key="2">
    <source>
        <dbReference type="EMBL" id="KAJ3053056.1"/>
    </source>
</evidence>
<feature type="compositionally biased region" description="Polar residues" evidence="1">
    <location>
        <begin position="95"/>
        <end position="104"/>
    </location>
</feature>
<feature type="region of interest" description="Disordered" evidence="1">
    <location>
        <begin position="145"/>
        <end position="180"/>
    </location>
</feature>
<organism evidence="2 3">
    <name type="scientific">Rhizophlyctis rosea</name>
    <dbReference type="NCBI Taxonomy" id="64517"/>
    <lineage>
        <taxon>Eukaryota</taxon>
        <taxon>Fungi</taxon>
        <taxon>Fungi incertae sedis</taxon>
        <taxon>Chytridiomycota</taxon>
        <taxon>Chytridiomycota incertae sedis</taxon>
        <taxon>Chytridiomycetes</taxon>
        <taxon>Rhizophlyctidales</taxon>
        <taxon>Rhizophlyctidaceae</taxon>
        <taxon>Rhizophlyctis</taxon>
    </lineage>
</organism>
<protein>
    <submittedName>
        <fullName evidence="2">Uncharacterized protein</fullName>
    </submittedName>
</protein>
<feature type="compositionally biased region" description="Gly residues" evidence="1">
    <location>
        <begin position="341"/>
        <end position="354"/>
    </location>
</feature>
<evidence type="ECO:0000256" key="1">
    <source>
        <dbReference type="SAM" id="MobiDB-lite"/>
    </source>
</evidence>
<reference evidence="2" key="1">
    <citation type="submission" date="2020-05" db="EMBL/GenBank/DDBJ databases">
        <title>Phylogenomic resolution of chytrid fungi.</title>
        <authorList>
            <person name="Stajich J.E."/>
            <person name="Amses K."/>
            <person name="Simmons R."/>
            <person name="Seto K."/>
            <person name="Myers J."/>
            <person name="Bonds A."/>
            <person name="Quandt C.A."/>
            <person name="Barry K."/>
            <person name="Liu P."/>
            <person name="Grigoriev I."/>
            <person name="Longcore J.E."/>
            <person name="James T.Y."/>
        </authorList>
    </citation>
    <scope>NUCLEOTIDE SEQUENCE</scope>
    <source>
        <strain evidence="2">JEL0318</strain>
    </source>
</reference>
<sequence length="381" mass="40668">MTKKQPPLTAQQLQTYMDALNTNRSPGDKYTTHTDPNTGRTIVIPPDSIASAAKWSVIQTQIMQQCQAVQIRNNFHRIPHIQKRRPRNPLPDLDTMSTIANYSGSDEDPDDEHTSSKQRNTPQNANAAPYAALAFTTRITAMYSTPAPTQSSAPSSTPSHASAPVLVEKPASSHEPSSSLVPRAVALSRRTKPFSAPSSPAELHQQTVMHAAPLVAAESTYDATINSLTSSSFASEVATTSDPVAVQHAGLSLVPRAVTLRPKPKYTTPAQPAFHGLVSFASSSSAAAQGTKRSHASLSPPSHHQRPIPGHRDDDNKQKTKRRHLAVGEEGYEYWDEKQEGGGGGEGAEKGVGGVRVVEPIEVDEDGGKGGKEFADALGGL</sequence>
<comment type="caution">
    <text evidence="2">The sequence shown here is derived from an EMBL/GenBank/DDBJ whole genome shotgun (WGS) entry which is preliminary data.</text>
</comment>
<evidence type="ECO:0000313" key="3">
    <source>
        <dbReference type="Proteomes" id="UP001212841"/>
    </source>
</evidence>
<accession>A0AAD5X3B1</accession>
<feature type="compositionally biased region" description="Basic and acidic residues" evidence="1">
    <location>
        <begin position="366"/>
        <end position="375"/>
    </location>
</feature>
<name>A0AAD5X3B1_9FUNG</name>
<dbReference type="AlphaFoldDB" id="A0AAD5X3B1"/>
<dbReference type="Proteomes" id="UP001212841">
    <property type="component" value="Unassembled WGS sequence"/>
</dbReference>
<proteinExistence type="predicted"/>
<feature type="compositionally biased region" description="Basic residues" evidence="1">
    <location>
        <begin position="77"/>
        <end position="87"/>
    </location>
</feature>
<dbReference type="EMBL" id="JADGJD010000242">
    <property type="protein sequence ID" value="KAJ3053056.1"/>
    <property type="molecule type" value="Genomic_DNA"/>
</dbReference>
<gene>
    <name evidence="2" type="ORF">HK097_005159</name>
</gene>